<dbReference type="STRING" id="7868.ENSCMIP00000042547"/>
<reference evidence="4" key="1">
    <citation type="journal article" date="2006" name="Science">
        <title>Ancient noncoding elements conserved in the human genome.</title>
        <authorList>
            <person name="Venkatesh B."/>
            <person name="Kirkness E.F."/>
            <person name="Loh Y.H."/>
            <person name="Halpern A.L."/>
            <person name="Lee A.P."/>
            <person name="Johnson J."/>
            <person name="Dandona N."/>
            <person name="Viswanathan L.D."/>
            <person name="Tay A."/>
            <person name="Venter J.C."/>
            <person name="Strausberg R.L."/>
            <person name="Brenner S."/>
        </authorList>
    </citation>
    <scope>NUCLEOTIDE SEQUENCE [LARGE SCALE GENOMIC DNA]</scope>
</reference>
<name>A0A4W3JJ76_CALMI</name>
<keyword evidence="1" id="KW-1133">Transmembrane helix</keyword>
<dbReference type="GO" id="GO:0140326">
    <property type="term" value="F:ATPase-coupled intramembrane lipid transporter activity"/>
    <property type="evidence" value="ECO:0007669"/>
    <property type="project" value="TreeGrafter"/>
</dbReference>
<reference evidence="3" key="5">
    <citation type="submission" date="2025-09" db="UniProtKB">
        <authorList>
            <consortium name="Ensembl"/>
        </authorList>
    </citation>
    <scope>IDENTIFICATION</scope>
</reference>
<dbReference type="SUPFAM" id="SSF81665">
    <property type="entry name" value="Calcium ATPase, transmembrane domain M"/>
    <property type="match status" value="1"/>
</dbReference>
<evidence type="ECO:0000259" key="2">
    <source>
        <dbReference type="Pfam" id="PF16209"/>
    </source>
</evidence>
<evidence type="ECO:0000256" key="1">
    <source>
        <dbReference type="SAM" id="Phobius"/>
    </source>
</evidence>
<dbReference type="InterPro" id="IPR032631">
    <property type="entry name" value="P-type_ATPase_N"/>
</dbReference>
<dbReference type="GO" id="GO:0045332">
    <property type="term" value="P:phospholipid translocation"/>
    <property type="evidence" value="ECO:0007669"/>
    <property type="project" value="TreeGrafter"/>
</dbReference>
<reference evidence="3" key="4">
    <citation type="submission" date="2025-08" db="UniProtKB">
        <authorList>
            <consortium name="Ensembl"/>
        </authorList>
    </citation>
    <scope>IDENTIFICATION</scope>
</reference>
<dbReference type="GO" id="GO:0005886">
    <property type="term" value="C:plasma membrane"/>
    <property type="evidence" value="ECO:0007669"/>
    <property type="project" value="TreeGrafter"/>
</dbReference>
<dbReference type="OMA" id="GTWENIM"/>
<evidence type="ECO:0000313" key="3">
    <source>
        <dbReference type="Ensembl" id="ENSCMIP00000042547.1"/>
    </source>
</evidence>
<evidence type="ECO:0000313" key="4">
    <source>
        <dbReference type="Proteomes" id="UP000314986"/>
    </source>
</evidence>
<dbReference type="PANTHER" id="PTHR24092:SF84">
    <property type="entry name" value="PHOSPHOLIPID-TRANSPORTING ATPASE VD"/>
    <property type="match status" value="1"/>
</dbReference>
<reference evidence="4" key="3">
    <citation type="journal article" date="2014" name="Nature">
        <title>Elephant shark genome provides unique insights into gnathostome evolution.</title>
        <authorList>
            <consortium name="International Elephant Shark Genome Sequencing Consortium"/>
            <person name="Venkatesh B."/>
            <person name="Lee A.P."/>
            <person name="Ravi V."/>
            <person name="Maurya A.K."/>
            <person name="Lian M.M."/>
            <person name="Swann J.B."/>
            <person name="Ohta Y."/>
            <person name="Flajnik M.F."/>
            <person name="Sutoh Y."/>
            <person name="Kasahara M."/>
            <person name="Hoon S."/>
            <person name="Gangu V."/>
            <person name="Roy S.W."/>
            <person name="Irimia M."/>
            <person name="Korzh V."/>
            <person name="Kondrychyn I."/>
            <person name="Lim Z.W."/>
            <person name="Tay B.H."/>
            <person name="Tohari S."/>
            <person name="Kong K.W."/>
            <person name="Ho S."/>
            <person name="Lorente-Galdos B."/>
            <person name="Quilez J."/>
            <person name="Marques-Bonet T."/>
            <person name="Raney B.J."/>
            <person name="Ingham P.W."/>
            <person name="Tay A."/>
            <person name="Hillier L.W."/>
            <person name="Minx P."/>
            <person name="Boehm T."/>
            <person name="Wilson R.K."/>
            <person name="Brenner S."/>
            <person name="Warren W.C."/>
        </authorList>
    </citation>
    <scope>NUCLEOTIDE SEQUENCE [LARGE SCALE GENOMIC DNA]</scope>
</reference>
<dbReference type="Ensembl" id="ENSCMIT00000043166.1">
    <property type="protein sequence ID" value="ENSCMIP00000042547.1"/>
    <property type="gene ID" value="ENSCMIG00000017700.1"/>
</dbReference>
<organism evidence="3 4">
    <name type="scientific">Callorhinchus milii</name>
    <name type="common">Ghost shark</name>
    <dbReference type="NCBI Taxonomy" id="7868"/>
    <lineage>
        <taxon>Eukaryota</taxon>
        <taxon>Metazoa</taxon>
        <taxon>Chordata</taxon>
        <taxon>Craniata</taxon>
        <taxon>Vertebrata</taxon>
        <taxon>Chondrichthyes</taxon>
        <taxon>Holocephali</taxon>
        <taxon>Chimaeriformes</taxon>
        <taxon>Callorhinchidae</taxon>
        <taxon>Callorhinchus</taxon>
    </lineage>
</organism>
<dbReference type="InParanoid" id="A0A4W3JJ76"/>
<protein>
    <recommendedName>
        <fullName evidence="2">P-type ATPase N-terminal domain-containing protein</fullName>
    </recommendedName>
</protein>
<dbReference type="Pfam" id="PF16209">
    <property type="entry name" value="PhoLip_ATPase_N"/>
    <property type="match status" value="1"/>
</dbReference>
<feature type="transmembrane region" description="Helical" evidence="1">
    <location>
        <begin position="53"/>
        <end position="71"/>
    </location>
</feature>
<accession>A0A4W3JJ76</accession>
<dbReference type="AlphaFoldDB" id="A0A4W3JJ76"/>
<sequence length="123" mass="14392">FTRHRVVLPARDVTEDLVSQSKPPTYAGNKISTTRYTLLTFIPKNLYEQFHRFANTYFLFLALLNWIPIVGAFRKDITMIPLVVVLSLVAIKDAIEDCRRRRWDTALNHLHTAVLDRVPKRRE</sequence>
<keyword evidence="1" id="KW-0472">Membrane</keyword>
<dbReference type="GeneTree" id="ENSGT00940000156728"/>
<dbReference type="Proteomes" id="UP000314986">
    <property type="component" value="Unassembled WGS sequence"/>
</dbReference>
<reference evidence="4" key="2">
    <citation type="journal article" date="2007" name="PLoS Biol.">
        <title>Survey sequencing and comparative analysis of the elephant shark (Callorhinchus milii) genome.</title>
        <authorList>
            <person name="Venkatesh B."/>
            <person name="Kirkness E.F."/>
            <person name="Loh Y.H."/>
            <person name="Halpern A.L."/>
            <person name="Lee A.P."/>
            <person name="Johnson J."/>
            <person name="Dandona N."/>
            <person name="Viswanathan L.D."/>
            <person name="Tay A."/>
            <person name="Venter J.C."/>
            <person name="Strausberg R.L."/>
            <person name="Brenner S."/>
        </authorList>
    </citation>
    <scope>NUCLEOTIDE SEQUENCE [LARGE SCALE GENOMIC DNA]</scope>
</reference>
<dbReference type="InterPro" id="IPR023298">
    <property type="entry name" value="ATPase_P-typ_TM_dom_sf"/>
</dbReference>
<dbReference type="PANTHER" id="PTHR24092">
    <property type="entry name" value="PROBABLE PHOSPHOLIPID-TRANSPORTING ATPASE"/>
    <property type="match status" value="1"/>
</dbReference>
<proteinExistence type="predicted"/>
<keyword evidence="1" id="KW-0812">Transmembrane</keyword>
<feature type="domain" description="P-type ATPase N-terminal" evidence="2">
    <location>
        <begin position="22"/>
        <end position="75"/>
    </location>
</feature>
<feature type="transmembrane region" description="Helical" evidence="1">
    <location>
        <begin position="77"/>
        <end position="95"/>
    </location>
</feature>
<keyword evidence="4" id="KW-1185">Reference proteome</keyword>